<keyword evidence="3" id="KW-1185">Reference proteome</keyword>
<feature type="transmembrane region" description="Helical" evidence="1">
    <location>
        <begin position="103"/>
        <end position="128"/>
    </location>
</feature>
<feature type="transmembrane region" description="Helical" evidence="1">
    <location>
        <begin position="39"/>
        <end position="63"/>
    </location>
</feature>
<keyword evidence="1" id="KW-1133">Transmembrane helix</keyword>
<dbReference type="RefSeq" id="WP_092019200.1">
    <property type="nucleotide sequence ID" value="NZ_FOXH01000016.1"/>
</dbReference>
<reference evidence="2 3" key="1">
    <citation type="submission" date="2016-10" db="EMBL/GenBank/DDBJ databases">
        <authorList>
            <person name="de Groot N.N."/>
        </authorList>
    </citation>
    <scope>NUCLEOTIDE SEQUENCE [LARGE SCALE GENOMIC DNA]</scope>
    <source>
        <strain evidence="3">E92,LMG 26720,CCM 7988</strain>
    </source>
</reference>
<evidence type="ECO:0000256" key="1">
    <source>
        <dbReference type="SAM" id="Phobius"/>
    </source>
</evidence>
<evidence type="ECO:0000313" key="2">
    <source>
        <dbReference type="EMBL" id="SFQ37487.1"/>
    </source>
</evidence>
<dbReference type="EMBL" id="FOXH01000016">
    <property type="protein sequence ID" value="SFQ37487.1"/>
    <property type="molecule type" value="Genomic_DNA"/>
</dbReference>
<dbReference type="Gene3D" id="1.20.210.10">
    <property type="entry name" value="Cytochrome c oxidase-like, subunit I domain"/>
    <property type="match status" value="1"/>
</dbReference>
<organism evidence="2 3">
    <name type="scientific">Pseudarcicella hirudinis</name>
    <dbReference type="NCBI Taxonomy" id="1079859"/>
    <lineage>
        <taxon>Bacteria</taxon>
        <taxon>Pseudomonadati</taxon>
        <taxon>Bacteroidota</taxon>
        <taxon>Cytophagia</taxon>
        <taxon>Cytophagales</taxon>
        <taxon>Flectobacillaceae</taxon>
        <taxon>Pseudarcicella</taxon>
    </lineage>
</organism>
<sequence length="130" mass="14826">MNTILSKPHIIIFLAIPVLILAGMIFPEYSIDIQLSDTYYVITNAFYTTAGSFFLLLLGLIYWLTGRTGKRFNAILSALHLLLTIWIMIMLALPIFNTLKHPLLFFECLAILLLAQVLFLINIIITLIRK</sequence>
<dbReference type="OrthoDB" id="959161at2"/>
<protein>
    <submittedName>
        <fullName evidence="2">Uncharacterized protein</fullName>
    </submittedName>
</protein>
<feature type="transmembrane region" description="Helical" evidence="1">
    <location>
        <begin position="75"/>
        <end position="97"/>
    </location>
</feature>
<accession>A0A1I5Y0H4</accession>
<keyword evidence="1" id="KW-0472">Membrane</keyword>
<dbReference type="Proteomes" id="UP000199306">
    <property type="component" value="Unassembled WGS sequence"/>
</dbReference>
<proteinExistence type="predicted"/>
<keyword evidence="1" id="KW-0812">Transmembrane</keyword>
<evidence type="ECO:0000313" key="3">
    <source>
        <dbReference type="Proteomes" id="UP000199306"/>
    </source>
</evidence>
<dbReference type="InterPro" id="IPR036927">
    <property type="entry name" value="Cyt_c_oxase-like_su1_sf"/>
</dbReference>
<feature type="transmembrane region" description="Helical" evidence="1">
    <location>
        <begin position="9"/>
        <end position="27"/>
    </location>
</feature>
<dbReference type="AlphaFoldDB" id="A0A1I5Y0H4"/>
<gene>
    <name evidence="2" type="ORF">SAMN04515674_11672</name>
</gene>
<name>A0A1I5Y0H4_9BACT</name>